<reference evidence="3" key="2">
    <citation type="submission" date="2016-02" db="EMBL/GenBank/DDBJ databases">
        <title>Draft genome sequence of five rapidly growing Mycobacterium species.</title>
        <authorList>
            <person name="Katahira K."/>
            <person name="Gotou Y."/>
            <person name="Iida K."/>
            <person name="Ogura Y."/>
            <person name="Hayashi T."/>
        </authorList>
    </citation>
    <scope>NUCLEOTIDE SEQUENCE [LARGE SCALE GENOMIC DNA]</scope>
    <source>
        <strain evidence="3">JCM15298</strain>
    </source>
</reference>
<gene>
    <name evidence="2" type="ORF">RMCC_5876</name>
</gene>
<dbReference type="GO" id="GO:0006355">
    <property type="term" value="P:regulation of DNA-templated transcription"/>
    <property type="evidence" value="ECO:0007669"/>
    <property type="project" value="InterPro"/>
</dbReference>
<comment type="caution">
    <text evidence="2">The sequence shown here is derived from an EMBL/GenBank/DDBJ whole genome shotgun (WGS) entry which is preliminary data.</text>
</comment>
<accession>A0A100WIV9</accession>
<feature type="region of interest" description="Disordered" evidence="1">
    <location>
        <begin position="1"/>
        <end position="24"/>
    </location>
</feature>
<sequence>MTQSCSRGTLPGVPNQPRTPLRSFRIPDDLYEAAQQVAEERGETVSDVVRRGLTRYVKTHRK</sequence>
<organism evidence="2 3">
    <name type="scientific">Mycolicibacterium canariasense</name>
    <name type="common">Mycobacterium canariasense</name>
    <dbReference type="NCBI Taxonomy" id="228230"/>
    <lineage>
        <taxon>Bacteria</taxon>
        <taxon>Bacillati</taxon>
        <taxon>Actinomycetota</taxon>
        <taxon>Actinomycetes</taxon>
        <taxon>Mycobacteriales</taxon>
        <taxon>Mycobacteriaceae</taxon>
        <taxon>Mycolicibacterium</taxon>
    </lineage>
</organism>
<protein>
    <submittedName>
        <fullName evidence="2">Gp65</fullName>
    </submittedName>
</protein>
<dbReference type="Proteomes" id="UP000069443">
    <property type="component" value="Unassembled WGS sequence"/>
</dbReference>
<dbReference type="EMBL" id="BCSY01000113">
    <property type="protein sequence ID" value="GAS98911.1"/>
    <property type="molecule type" value="Genomic_DNA"/>
</dbReference>
<evidence type="ECO:0000313" key="3">
    <source>
        <dbReference type="Proteomes" id="UP000069443"/>
    </source>
</evidence>
<evidence type="ECO:0000313" key="2">
    <source>
        <dbReference type="EMBL" id="GAS98911.1"/>
    </source>
</evidence>
<evidence type="ECO:0000256" key="1">
    <source>
        <dbReference type="SAM" id="MobiDB-lite"/>
    </source>
</evidence>
<reference evidence="3" key="1">
    <citation type="journal article" date="2016" name="Genome Announc.">
        <title>Draft Genome Sequences of Five Rapidly Growing Mycobacterium Species, M. thermoresistibile, M. fortuitum subsp. acetamidolyticum, M. canariasense, M. brisbanense, and M. novocastrense.</title>
        <authorList>
            <person name="Katahira K."/>
            <person name="Ogura Y."/>
            <person name="Gotoh Y."/>
            <person name="Hayashi T."/>
        </authorList>
    </citation>
    <scope>NUCLEOTIDE SEQUENCE [LARGE SCALE GENOMIC DNA]</scope>
    <source>
        <strain evidence="3">JCM15298</strain>
    </source>
</reference>
<dbReference type="AlphaFoldDB" id="A0A100WIV9"/>
<keyword evidence="3" id="KW-1185">Reference proteome</keyword>
<dbReference type="InterPro" id="IPR010985">
    <property type="entry name" value="Ribbon_hlx_hlx"/>
</dbReference>
<dbReference type="SUPFAM" id="SSF47598">
    <property type="entry name" value="Ribbon-helix-helix"/>
    <property type="match status" value="1"/>
</dbReference>
<proteinExistence type="predicted"/>
<name>A0A100WIV9_MYCCR</name>
<dbReference type="STRING" id="228230.RMCC_5876"/>